<evidence type="ECO:0000313" key="2">
    <source>
        <dbReference type="Proteomes" id="UP001060085"/>
    </source>
</evidence>
<evidence type="ECO:0000313" key="1">
    <source>
        <dbReference type="EMBL" id="KAI5684367.1"/>
    </source>
</evidence>
<dbReference type="Proteomes" id="UP001060085">
    <property type="component" value="Linkage Group LG01"/>
</dbReference>
<comment type="caution">
    <text evidence="1">The sequence shown here is derived from an EMBL/GenBank/DDBJ whole genome shotgun (WGS) entry which is preliminary data.</text>
</comment>
<keyword evidence="2" id="KW-1185">Reference proteome</keyword>
<organism evidence="1 2">
    <name type="scientific">Catharanthus roseus</name>
    <name type="common">Madagascar periwinkle</name>
    <name type="synonym">Vinca rosea</name>
    <dbReference type="NCBI Taxonomy" id="4058"/>
    <lineage>
        <taxon>Eukaryota</taxon>
        <taxon>Viridiplantae</taxon>
        <taxon>Streptophyta</taxon>
        <taxon>Embryophyta</taxon>
        <taxon>Tracheophyta</taxon>
        <taxon>Spermatophyta</taxon>
        <taxon>Magnoliopsida</taxon>
        <taxon>eudicotyledons</taxon>
        <taxon>Gunneridae</taxon>
        <taxon>Pentapetalae</taxon>
        <taxon>asterids</taxon>
        <taxon>lamiids</taxon>
        <taxon>Gentianales</taxon>
        <taxon>Apocynaceae</taxon>
        <taxon>Rauvolfioideae</taxon>
        <taxon>Vinceae</taxon>
        <taxon>Catharanthinae</taxon>
        <taxon>Catharanthus</taxon>
    </lineage>
</organism>
<sequence>MSEQHSTISKQGSIVQQAGFLPPPQTVSQVQPSKSVPDQQRFKNKLQEYTQKAPTQLPVYQTVNEGTQHAPQFRCTVLVDGTYYKSPNTFPQRKGAEQDAARVALDDINQKIKDDGRPLICEDTTFCKSILNEYAVKIHVERPMYRTSQLEGHLPVFVSSVDFNGVSYSGGTGRNKKEAEQLAARAAILSALDSDPSQTISSIIKSKLKLYATLNKTKDNSSVLNAAVPLPNIREDTSSDSNKRKEAGDAGIDVNLSRTGISQPSLDESARIQAAPGSLHAFKKPKPETPITAAASPIVSVPAGSEQVQPLPEGASPIVFAPAGSEQVQPLPKGASPIVFVPAGSEQVQPLPKGASPIVFVPAGSEQVQPFPEGVKRSRKSKKKAKKKLQVDAQIVTAAQPLRQIPPCLVVFVSPKQAARACSTAWEMHLCFGLRGGTFSYSFFFFTLSLRFQTNSP</sequence>
<accession>A0ACC0CHB0</accession>
<reference evidence="2" key="1">
    <citation type="journal article" date="2023" name="Nat. Plants">
        <title>Single-cell RNA sequencing provides a high-resolution roadmap for understanding the multicellular compartmentation of specialized metabolism.</title>
        <authorList>
            <person name="Sun S."/>
            <person name="Shen X."/>
            <person name="Li Y."/>
            <person name="Li Y."/>
            <person name="Wang S."/>
            <person name="Li R."/>
            <person name="Zhang H."/>
            <person name="Shen G."/>
            <person name="Guo B."/>
            <person name="Wei J."/>
            <person name="Xu J."/>
            <person name="St-Pierre B."/>
            <person name="Chen S."/>
            <person name="Sun C."/>
        </authorList>
    </citation>
    <scope>NUCLEOTIDE SEQUENCE [LARGE SCALE GENOMIC DNA]</scope>
</reference>
<dbReference type="EMBL" id="CM044701">
    <property type="protein sequence ID" value="KAI5684367.1"/>
    <property type="molecule type" value="Genomic_DNA"/>
</dbReference>
<gene>
    <name evidence="1" type="ORF">M9H77_05595</name>
</gene>
<protein>
    <submittedName>
        <fullName evidence="1">Uncharacterized protein</fullName>
    </submittedName>
</protein>
<proteinExistence type="predicted"/>
<name>A0ACC0CHB0_CATRO</name>